<protein>
    <submittedName>
        <fullName evidence="1">Dienelactone hydrolase</fullName>
    </submittedName>
</protein>
<keyword evidence="2" id="KW-1185">Reference proteome</keyword>
<proteinExistence type="predicted"/>
<accession>A0A7W9SQV8</accession>
<dbReference type="PANTHER" id="PTHR22946:SF8">
    <property type="entry name" value="ACETYL XYLAN ESTERASE DOMAIN-CONTAINING PROTEIN"/>
    <property type="match status" value="1"/>
</dbReference>
<comment type="caution">
    <text evidence="1">The sequence shown here is derived from an EMBL/GenBank/DDBJ whole genome shotgun (WGS) entry which is preliminary data.</text>
</comment>
<keyword evidence="1" id="KW-0378">Hydrolase</keyword>
<gene>
    <name evidence="1" type="ORF">HNQ39_002946</name>
</gene>
<dbReference type="GO" id="GO:0016787">
    <property type="term" value="F:hydrolase activity"/>
    <property type="evidence" value="ECO:0007669"/>
    <property type="project" value="UniProtKB-KW"/>
</dbReference>
<sequence length="375" mass="40725">MSQSYQDLGIYSELVGAAQRSRPLWPEARPGKTTQKKVREALAFAPGDEAPQDVRVEQRWERDGVSGELISWSVGYGPRTQAFYLRPAGSDGKKLPGVLALHHHGGFKLYGKEQIADGPEPVPESVAPSRGQYYGGRAYANELARKGFAVLVPDVFLWGSRKFPLETMTALHQGRGKKMAPEAGPAQLYNTTASFHEELVAKYATVLGISLAGVVSYEDRVAASYLTSRPDVNAKVLGCVGLSGGGLRAALLQATCPKIRAAVVVGMMSTFPGLLDHNIVSHTWLLYPPAWMPHGDYPDLVACRAPSPLLVQYDEADPLFTLEGMRAADTKIARHYASVGKPESYLGQFYPGGHKFDLPMQAAAFDWLAAQLGVR</sequence>
<dbReference type="Gene3D" id="3.40.50.1820">
    <property type="entry name" value="alpha/beta hydrolase"/>
    <property type="match status" value="1"/>
</dbReference>
<dbReference type="PANTHER" id="PTHR22946">
    <property type="entry name" value="DIENELACTONE HYDROLASE DOMAIN-CONTAINING PROTEIN-RELATED"/>
    <property type="match status" value="1"/>
</dbReference>
<dbReference type="InterPro" id="IPR029058">
    <property type="entry name" value="AB_hydrolase_fold"/>
</dbReference>
<evidence type="ECO:0000313" key="2">
    <source>
        <dbReference type="Proteomes" id="UP000520814"/>
    </source>
</evidence>
<dbReference type="EMBL" id="JACHGW010000002">
    <property type="protein sequence ID" value="MBB6051155.1"/>
    <property type="molecule type" value="Genomic_DNA"/>
</dbReference>
<organism evidence="1 2">
    <name type="scientific">Armatimonas rosea</name>
    <dbReference type="NCBI Taxonomy" id="685828"/>
    <lineage>
        <taxon>Bacteria</taxon>
        <taxon>Bacillati</taxon>
        <taxon>Armatimonadota</taxon>
        <taxon>Armatimonadia</taxon>
        <taxon>Armatimonadales</taxon>
        <taxon>Armatimonadaceae</taxon>
        <taxon>Armatimonas</taxon>
    </lineage>
</organism>
<dbReference type="InterPro" id="IPR050261">
    <property type="entry name" value="FrsA_esterase"/>
</dbReference>
<dbReference type="Proteomes" id="UP000520814">
    <property type="component" value="Unassembled WGS sequence"/>
</dbReference>
<dbReference type="SUPFAM" id="SSF53474">
    <property type="entry name" value="alpha/beta-Hydrolases"/>
    <property type="match status" value="1"/>
</dbReference>
<dbReference type="RefSeq" id="WP_184197438.1">
    <property type="nucleotide sequence ID" value="NZ_JACHGW010000002.1"/>
</dbReference>
<name>A0A7W9SQV8_ARMRO</name>
<evidence type="ECO:0000313" key="1">
    <source>
        <dbReference type="EMBL" id="MBB6051155.1"/>
    </source>
</evidence>
<dbReference type="AlphaFoldDB" id="A0A7W9SQV8"/>
<reference evidence="1 2" key="1">
    <citation type="submission" date="2020-08" db="EMBL/GenBank/DDBJ databases">
        <title>Genomic Encyclopedia of Type Strains, Phase IV (KMG-IV): sequencing the most valuable type-strain genomes for metagenomic binning, comparative biology and taxonomic classification.</title>
        <authorList>
            <person name="Goeker M."/>
        </authorList>
    </citation>
    <scope>NUCLEOTIDE SEQUENCE [LARGE SCALE GENOMIC DNA]</scope>
    <source>
        <strain evidence="1 2">DSM 23562</strain>
    </source>
</reference>